<keyword evidence="2" id="KW-0378">Hydrolase</keyword>
<name>A0A1X1YR36_9MYCO</name>
<feature type="active site" description="Proton acceptor" evidence="2">
    <location>
        <position position="217"/>
    </location>
</feature>
<dbReference type="Gene3D" id="3.40.1090.10">
    <property type="entry name" value="Cytosolic phospholipase A2 catalytic domain"/>
    <property type="match status" value="2"/>
</dbReference>
<dbReference type="RefSeq" id="WP_264034982.1">
    <property type="nucleotide sequence ID" value="NZ_JACKSI010000065.1"/>
</dbReference>
<evidence type="ECO:0000313" key="3">
    <source>
        <dbReference type="EMBL" id="BBX98255.1"/>
    </source>
</evidence>
<dbReference type="Pfam" id="PF01734">
    <property type="entry name" value="Patatin"/>
    <property type="match status" value="1"/>
</dbReference>
<feature type="short sequence motif" description="DGA/G" evidence="2">
    <location>
        <begin position="217"/>
        <end position="219"/>
    </location>
</feature>
<protein>
    <submittedName>
        <fullName evidence="3">Membrane protein</fullName>
    </submittedName>
</protein>
<dbReference type="EMBL" id="AP022581">
    <property type="protein sequence ID" value="BBX98255.1"/>
    <property type="molecule type" value="Genomic_DNA"/>
</dbReference>
<evidence type="ECO:0000256" key="2">
    <source>
        <dbReference type="PROSITE-ProRule" id="PRU01161"/>
    </source>
</evidence>
<gene>
    <name evidence="3" type="ORF">MLAC_35490</name>
</gene>
<keyword evidence="4" id="KW-1185">Reference proteome</keyword>
<dbReference type="InterPro" id="IPR052580">
    <property type="entry name" value="Lipid_Hydrolase"/>
</dbReference>
<keyword evidence="2" id="KW-0442">Lipid degradation</keyword>
<dbReference type="KEGG" id="mlj:MLAC_35490"/>
<evidence type="ECO:0000313" key="4">
    <source>
        <dbReference type="Proteomes" id="UP000466396"/>
    </source>
</evidence>
<accession>A0A1X1YR36</accession>
<proteinExistence type="predicted"/>
<dbReference type="GO" id="GO:0016042">
    <property type="term" value="P:lipid catabolic process"/>
    <property type="evidence" value="ECO:0007669"/>
    <property type="project" value="UniProtKB-UniRule"/>
</dbReference>
<dbReference type="SUPFAM" id="SSF52151">
    <property type="entry name" value="FabD/lysophospholipase-like"/>
    <property type="match status" value="1"/>
</dbReference>
<organism evidence="3 4">
    <name type="scientific">Mycobacterium lacus</name>
    <dbReference type="NCBI Taxonomy" id="169765"/>
    <lineage>
        <taxon>Bacteria</taxon>
        <taxon>Bacillati</taxon>
        <taxon>Actinomycetota</taxon>
        <taxon>Actinomycetes</taxon>
        <taxon>Mycobacteriales</taxon>
        <taxon>Mycobacteriaceae</taxon>
        <taxon>Mycobacterium</taxon>
    </lineage>
</organism>
<feature type="short sequence motif" description="GXSXG" evidence="2">
    <location>
        <begin position="56"/>
        <end position="60"/>
    </location>
</feature>
<keyword evidence="1 2" id="KW-0443">Lipid metabolism</keyword>
<dbReference type="GO" id="GO:0016787">
    <property type="term" value="F:hydrolase activity"/>
    <property type="evidence" value="ECO:0007669"/>
    <property type="project" value="UniProtKB-UniRule"/>
</dbReference>
<dbReference type="AlphaFoldDB" id="A0A1X1YR36"/>
<dbReference type="PANTHER" id="PTHR46394">
    <property type="entry name" value="ANNEXIN"/>
    <property type="match status" value="1"/>
</dbReference>
<sequence length="353" mass="38641">MHQHHGDYGKADQRFARDRQKPADFVLSGGGVKFMGLVGAIAALMDAGYAAYRVSGVSAGSVVAVISAAAAQGDQLSSQQIRELALSVPLRKWRDAGPIPILGSAWGLVWDSAMYRGDVAHDWIRGELKNLGVTTFGDLALHDDQLPVEERYRVAITVADVTRAQLVRLPWDYRRVYGLDPDEQLVATAVRASMAIPFIYPPVTLTSTAGLKSTLVDGGVLSNFPVDSLDRIDGIPPRWPTFGITVIPKLAEGIDQVFPALRPLGFLKQSALLESLFTTMLVGHDQAHLSQPWVSARTIPVTSTDVSVLDFGISRARLEELYERGYSAAQAFLSTWDWAEYLELFRAPRVLPK</sequence>
<dbReference type="PANTHER" id="PTHR46394:SF1">
    <property type="entry name" value="PNPLA DOMAIN-CONTAINING PROTEIN"/>
    <property type="match status" value="1"/>
</dbReference>
<dbReference type="InterPro" id="IPR016035">
    <property type="entry name" value="Acyl_Trfase/lysoPLipase"/>
</dbReference>
<dbReference type="PROSITE" id="PS51635">
    <property type="entry name" value="PNPLA"/>
    <property type="match status" value="1"/>
</dbReference>
<comment type="caution">
    <text evidence="2">Lacks conserved residue(s) required for the propagation of feature annotation.</text>
</comment>
<reference evidence="3 4" key="1">
    <citation type="journal article" date="2019" name="Emerg. Microbes Infect.">
        <title>Comprehensive subspecies identification of 175 nontuberculous mycobacteria species based on 7547 genomic profiles.</title>
        <authorList>
            <person name="Matsumoto Y."/>
            <person name="Kinjo T."/>
            <person name="Motooka D."/>
            <person name="Nabeya D."/>
            <person name="Jung N."/>
            <person name="Uechi K."/>
            <person name="Horii T."/>
            <person name="Iida T."/>
            <person name="Fujita J."/>
            <person name="Nakamura S."/>
        </authorList>
    </citation>
    <scope>NUCLEOTIDE SEQUENCE [LARGE SCALE GENOMIC DNA]</scope>
    <source>
        <strain evidence="3 4">JCM 15657</strain>
    </source>
</reference>
<evidence type="ECO:0000256" key="1">
    <source>
        <dbReference type="ARBA" id="ARBA00023098"/>
    </source>
</evidence>
<dbReference type="InterPro" id="IPR002641">
    <property type="entry name" value="PNPLA_dom"/>
</dbReference>
<dbReference type="Proteomes" id="UP000466396">
    <property type="component" value="Chromosome"/>
</dbReference>
<feature type="active site" description="Nucleophile" evidence="2">
    <location>
        <position position="58"/>
    </location>
</feature>